<evidence type="ECO:0000313" key="2">
    <source>
        <dbReference type="Proteomes" id="UP000815325"/>
    </source>
</evidence>
<proteinExistence type="predicted"/>
<protein>
    <recommendedName>
        <fullName evidence="3">LAGLIDADG homing endonuclease</fullName>
    </recommendedName>
</protein>
<comment type="caution">
    <text evidence="1">The sequence shown here is derived from an EMBL/GenBank/DDBJ whole genome shotgun (WGS) entry which is preliminary data.</text>
</comment>
<name>A0ABQ7H9N8_DUNSA</name>
<accession>A0ABQ7H9N8</accession>
<gene>
    <name evidence="1" type="ORF">DUNSADRAFT_12830</name>
</gene>
<reference evidence="1" key="1">
    <citation type="submission" date="2017-08" db="EMBL/GenBank/DDBJ databases">
        <authorList>
            <person name="Polle J.E."/>
            <person name="Barry K."/>
            <person name="Cushman J."/>
            <person name="Schmutz J."/>
            <person name="Tran D."/>
            <person name="Hathwaick L.T."/>
            <person name="Yim W.C."/>
            <person name="Jenkins J."/>
            <person name="Mckie-Krisberg Z.M."/>
            <person name="Prochnik S."/>
            <person name="Lindquist E."/>
            <person name="Dockter R.B."/>
            <person name="Adam C."/>
            <person name="Molina H."/>
            <person name="Bunkerborg J."/>
            <person name="Jin E."/>
            <person name="Buchheim M."/>
            <person name="Magnuson J."/>
        </authorList>
    </citation>
    <scope>NUCLEOTIDE SEQUENCE</scope>
    <source>
        <strain evidence="1">CCAP 19/18</strain>
    </source>
</reference>
<dbReference type="Proteomes" id="UP000815325">
    <property type="component" value="Unassembled WGS sequence"/>
</dbReference>
<evidence type="ECO:0000313" key="1">
    <source>
        <dbReference type="EMBL" id="KAF5843568.1"/>
    </source>
</evidence>
<dbReference type="EMBL" id="MU069440">
    <property type="protein sequence ID" value="KAF5843568.1"/>
    <property type="molecule type" value="Genomic_DNA"/>
</dbReference>
<sequence length="132" mass="15440">MPAHHWRMLECRVHLMLKAQGLINTMNGGPGFQMHELFPCLGDCGVLQHKEIFTGTGTKKELDCYLKEVIKMWRNSPQLQYNFWKQSDGTVCTFRRVKKGRCLQSEVITPMHQVLNRGSKKNPNFKWYKKSI</sequence>
<organism evidence="1 2">
    <name type="scientific">Dunaliella salina</name>
    <name type="common">Green alga</name>
    <name type="synonym">Protococcus salinus</name>
    <dbReference type="NCBI Taxonomy" id="3046"/>
    <lineage>
        <taxon>Eukaryota</taxon>
        <taxon>Viridiplantae</taxon>
        <taxon>Chlorophyta</taxon>
        <taxon>core chlorophytes</taxon>
        <taxon>Chlorophyceae</taxon>
        <taxon>CS clade</taxon>
        <taxon>Chlamydomonadales</taxon>
        <taxon>Dunaliellaceae</taxon>
        <taxon>Dunaliella</taxon>
    </lineage>
</organism>
<evidence type="ECO:0008006" key="3">
    <source>
        <dbReference type="Google" id="ProtNLM"/>
    </source>
</evidence>
<keyword evidence="2" id="KW-1185">Reference proteome</keyword>